<evidence type="ECO:0000313" key="2">
    <source>
        <dbReference type="EMBL" id="RZF43430.1"/>
    </source>
</evidence>
<dbReference type="Proteomes" id="UP000291343">
    <property type="component" value="Unassembled WGS sequence"/>
</dbReference>
<organism evidence="2 3">
    <name type="scientific">Laodelphax striatellus</name>
    <name type="common">Small brown planthopper</name>
    <name type="synonym">Delphax striatella</name>
    <dbReference type="NCBI Taxonomy" id="195883"/>
    <lineage>
        <taxon>Eukaryota</taxon>
        <taxon>Metazoa</taxon>
        <taxon>Ecdysozoa</taxon>
        <taxon>Arthropoda</taxon>
        <taxon>Hexapoda</taxon>
        <taxon>Insecta</taxon>
        <taxon>Pterygota</taxon>
        <taxon>Neoptera</taxon>
        <taxon>Paraneoptera</taxon>
        <taxon>Hemiptera</taxon>
        <taxon>Auchenorrhyncha</taxon>
        <taxon>Fulgoroidea</taxon>
        <taxon>Delphacidae</taxon>
        <taxon>Criomorphinae</taxon>
        <taxon>Laodelphax</taxon>
    </lineage>
</organism>
<reference evidence="2 3" key="1">
    <citation type="journal article" date="2017" name="Gigascience">
        <title>Genome sequence of the small brown planthopper, Laodelphax striatellus.</title>
        <authorList>
            <person name="Zhu J."/>
            <person name="Jiang F."/>
            <person name="Wang X."/>
            <person name="Yang P."/>
            <person name="Bao Y."/>
            <person name="Zhao W."/>
            <person name="Wang W."/>
            <person name="Lu H."/>
            <person name="Wang Q."/>
            <person name="Cui N."/>
            <person name="Li J."/>
            <person name="Chen X."/>
            <person name="Luo L."/>
            <person name="Yu J."/>
            <person name="Kang L."/>
            <person name="Cui F."/>
        </authorList>
    </citation>
    <scope>NUCLEOTIDE SEQUENCE [LARGE SCALE GENOMIC DNA]</scope>
    <source>
        <strain evidence="2">Lst14</strain>
    </source>
</reference>
<comment type="caution">
    <text evidence="2">The sequence shown here is derived from an EMBL/GenBank/DDBJ whole genome shotgun (WGS) entry which is preliminary data.</text>
</comment>
<gene>
    <name evidence="2" type="ORF">LSTR_LSTR001691</name>
</gene>
<evidence type="ECO:0000256" key="1">
    <source>
        <dbReference type="SAM" id="MobiDB-lite"/>
    </source>
</evidence>
<feature type="compositionally biased region" description="Basic and acidic residues" evidence="1">
    <location>
        <begin position="157"/>
        <end position="168"/>
    </location>
</feature>
<accession>A0A482XD07</accession>
<protein>
    <submittedName>
        <fullName evidence="2">Uncharacterized protein</fullName>
    </submittedName>
</protein>
<dbReference type="AlphaFoldDB" id="A0A482XD07"/>
<feature type="region of interest" description="Disordered" evidence="1">
    <location>
        <begin position="148"/>
        <end position="168"/>
    </location>
</feature>
<keyword evidence="3" id="KW-1185">Reference proteome</keyword>
<dbReference type="InParanoid" id="A0A482XD07"/>
<dbReference type="EMBL" id="QKKF02012754">
    <property type="protein sequence ID" value="RZF43430.1"/>
    <property type="molecule type" value="Genomic_DNA"/>
</dbReference>
<sequence length="168" mass="19453">MQGFQNSFKEHCNLLEQVLVVFIVKYRVQYCKWNEIEGCYIHSTHLMKLANSRCTDVVGRCEQSRKRTKIAEVLWHLAAAYVYSVRVCVFRGELLIVNGLVSPQCVKTVASFSSIFSPDPWIFVRSPRPEAHLQFNMNLPPPTTHHFREAGNSPKDTQWKFPEKPLID</sequence>
<name>A0A482XD07_LAOST</name>
<evidence type="ECO:0000313" key="3">
    <source>
        <dbReference type="Proteomes" id="UP000291343"/>
    </source>
</evidence>
<proteinExistence type="predicted"/>